<dbReference type="PATRIC" id="fig|319653.3.peg.1422"/>
<dbReference type="Gene3D" id="1.10.1740.10">
    <property type="match status" value="1"/>
</dbReference>
<dbReference type="Proteomes" id="UP000051749">
    <property type="component" value="Unassembled WGS sequence"/>
</dbReference>
<dbReference type="EMBL" id="FOGK01000027">
    <property type="protein sequence ID" value="SER91325.1"/>
    <property type="molecule type" value="Genomic_DNA"/>
</dbReference>
<dbReference type="STRING" id="319653.SAMN04487973_12712"/>
<dbReference type="RefSeq" id="WP_057807841.1">
    <property type="nucleotide sequence ID" value="NZ_BJYP01000044.1"/>
</dbReference>
<accession>A0A0R2JW06</accession>
<reference evidence="2 4" key="2">
    <citation type="submission" date="2016-10" db="EMBL/GenBank/DDBJ databases">
        <authorList>
            <person name="Varghese N."/>
            <person name="Submissions S."/>
        </authorList>
    </citation>
    <scope>NUCLEOTIDE SEQUENCE [LARGE SCALE GENOMIC DNA]</scope>
    <source>
        <strain evidence="2 4">CGMCC 1.3889</strain>
    </source>
</reference>
<dbReference type="GO" id="GO:0006352">
    <property type="term" value="P:DNA-templated transcription initiation"/>
    <property type="evidence" value="ECO:0007669"/>
    <property type="project" value="InterPro"/>
</dbReference>
<dbReference type="AlphaFoldDB" id="A0A0R2JW06"/>
<evidence type="ECO:0008006" key="5">
    <source>
        <dbReference type="Google" id="ProtNLM"/>
    </source>
</evidence>
<evidence type="ECO:0000313" key="3">
    <source>
        <dbReference type="Proteomes" id="UP000051749"/>
    </source>
</evidence>
<evidence type="ECO:0000313" key="4">
    <source>
        <dbReference type="Proteomes" id="UP000182818"/>
    </source>
</evidence>
<evidence type="ECO:0000313" key="1">
    <source>
        <dbReference type="EMBL" id="KRN81360.1"/>
    </source>
</evidence>
<proteinExistence type="predicted"/>
<sequence length="63" mass="7668">MLSDEKLFELVVRENDQNAFEELVVKYRFSAVNYVTKIIRDHYYAQDLTQNVFANIYFKRKKD</sequence>
<reference evidence="1 3" key="1">
    <citation type="journal article" date="2015" name="Genome Announc.">
        <title>Expanding the biotechnology potential of lactobacilli through comparative genomics of 213 strains and associated genera.</title>
        <authorList>
            <person name="Sun Z."/>
            <person name="Harris H.M."/>
            <person name="McCann A."/>
            <person name="Guo C."/>
            <person name="Argimon S."/>
            <person name="Zhang W."/>
            <person name="Yang X."/>
            <person name="Jeffery I.B."/>
            <person name="Cooney J.C."/>
            <person name="Kagawa T.F."/>
            <person name="Liu W."/>
            <person name="Song Y."/>
            <person name="Salvetti E."/>
            <person name="Wrobel A."/>
            <person name="Rasinkangas P."/>
            <person name="Parkhill J."/>
            <person name="Rea M.C."/>
            <person name="O'Sullivan O."/>
            <person name="Ritari J."/>
            <person name="Douillard F.P."/>
            <person name="Paul Ross R."/>
            <person name="Yang R."/>
            <person name="Briner A.E."/>
            <person name="Felis G.E."/>
            <person name="de Vos W.M."/>
            <person name="Barrangou R."/>
            <person name="Klaenhammer T.R."/>
            <person name="Caufield P.W."/>
            <person name="Cui Y."/>
            <person name="Zhang H."/>
            <person name="O'Toole P.W."/>
        </authorList>
    </citation>
    <scope>NUCLEOTIDE SEQUENCE [LARGE SCALE GENOMIC DNA]</scope>
    <source>
        <strain evidence="1 3">DSM 22301</strain>
    </source>
</reference>
<dbReference type="SUPFAM" id="SSF88946">
    <property type="entry name" value="Sigma2 domain of RNA polymerase sigma factors"/>
    <property type="match status" value="1"/>
</dbReference>
<dbReference type="EMBL" id="JQBY01000031">
    <property type="protein sequence ID" value="KRN81360.1"/>
    <property type="molecule type" value="Genomic_DNA"/>
</dbReference>
<dbReference type="GeneID" id="76044431"/>
<dbReference type="GO" id="GO:0003700">
    <property type="term" value="F:DNA-binding transcription factor activity"/>
    <property type="evidence" value="ECO:0007669"/>
    <property type="project" value="InterPro"/>
</dbReference>
<keyword evidence="4" id="KW-1185">Reference proteome</keyword>
<dbReference type="InterPro" id="IPR013325">
    <property type="entry name" value="RNA_pol_sigma_r2"/>
</dbReference>
<dbReference type="Proteomes" id="UP000182818">
    <property type="component" value="Unassembled WGS sequence"/>
</dbReference>
<gene>
    <name evidence="1" type="ORF">IV87_GL001403</name>
    <name evidence="2" type="ORF">SAMN04487973_12712</name>
</gene>
<organism evidence="1 3">
    <name type="scientific">Pediococcus ethanolidurans</name>
    <dbReference type="NCBI Taxonomy" id="319653"/>
    <lineage>
        <taxon>Bacteria</taxon>
        <taxon>Bacillati</taxon>
        <taxon>Bacillota</taxon>
        <taxon>Bacilli</taxon>
        <taxon>Lactobacillales</taxon>
        <taxon>Lactobacillaceae</taxon>
        <taxon>Pediococcus</taxon>
    </lineage>
</organism>
<comment type="caution">
    <text evidence="1">The sequence shown here is derived from an EMBL/GenBank/DDBJ whole genome shotgun (WGS) entry which is preliminary data.</text>
</comment>
<dbReference type="OrthoDB" id="9784984at2"/>
<evidence type="ECO:0000313" key="2">
    <source>
        <dbReference type="EMBL" id="SER91325.1"/>
    </source>
</evidence>
<protein>
    <recommendedName>
        <fullName evidence="5">RNA polymerase sigma-70 region 2 domain-containing protein</fullName>
    </recommendedName>
</protein>
<name>A0A0R2JW06_9LACO</name>